<keyword evidence="6 8" id="KW-1133">Transmembrane helix</keyword>
<evidence type="ECO:0000256" key="2">
    <source>
        <dbReference type="ARBA" id="ARBA00007069"/>
    </source>
</evidence>
<feature type="transmembrane region" description="Helical" evidence="8">
    <location>
        <begin position="437"/>
        <end position="461"/>
    </location>
</feature>
<keyword evidence="11" id="KW-1185">Reference proteome</keyword>
<dbReference type="PROSITE" id="PS50928">
    <property type="entry name" value="ABC_TM1"/>
    <property type="match status" value="2"/>
</dbReference>
<keyword evidence="4" id="KW-1003">Cell membrane</keyword>
<feature type="transmembrane region" description="Helical" evidence="8">
    <location>
        <begin position="256"/>
        <end position="280"/>
    </location>
</feature>
<evidence type="ECO:0000259" key="9">
    <source>
        <dbReference type="PROSITE" id="PS50928"/>
    </source>
</evidence>
<feature type="transmembrane region" description="Helical" evidence="8">
    <location>
        <begin position="69"/>
        <end position="91"/>
    </location>
</feature>
<evidence type="ECO:0000313" key="10">
    <source>
        <dbReference type="EMBL" id="MDU0342871.1"/>
    </source>
</evidence>
<keyword evidence="7 8" id="KW-0472">Membrane</keyword>
<proteinExistence type="inferred from homology"/>
<feature type="transmembrane region" description="Helical" evidence="8">
    <location>
        <begin position="467"/>
        <end position="493"/>
    </location>
</feature>
<feature type="transmembrane region" description="Helical" evidence="8">
    <location>
        <begin position="112"/>
        <end position="132"/>
    </location>
</feature>
<keyword evidence="3 8" id="KW-0813">Transport</keyword>
<evidence type="ECO:0000256" key="4">
    <source>
        <dbReference type="ARBA" id="ARBA00022475"/>
    </source>
</evidence>
<feature type="transmembrane region" description="Helical" evidence="8">
    <location>
        <begin position="349"/>
        <end position="371"/>
    </location>
</feature>
<keyword evidence="5 8" id="KW-0812">Transmembrane</keyword>
<evidence type="ECO:0000313" key="11">
    <source>
        <dbReference type="Proteomes" id="UP001254257"/>
    </source>
</evidence>
<evidence type="ECO:0000256" key="5">
    <source>
        <dbReference type="ARBA" id="ARBA00022692"/>
    </source>
</evidence>
<dbReference type="Pfam" id="PF00528">
    <property type="entry name" value="BPD_transp_1"/>
    <property type="match status" value="2"/>
</dbReference>
<dbReference type="CDD" id="cd06261">
    <property type="entry name" value="TM_PBP2"/>
    <property type="match status" value="2"/>
</dbReference>
<dbReference type="Gene3D" id="1.10.3720.10">
    <property type="entry name" value="MetI-like"/>
    <property type="match status" value="2"/>
</dbReference>
<accession>A0ABU3SDK7</accession>
<feature type="domain" description="ABC transmembrane type-1" evidence="9">
    <location>
        <begin position="74"/>
        <end position="280"/>
    </location>
</feature>
<dbReference type="InterPro" id="IPR035906">
    <property type="entry name" value="MetI-like_sf"/>
</dbReference>
<comment type="subcellular location">
    <subcellularLocation>
        <location evidence="1 8">Cell membrane</location>
        <topology evidence="1 8">Multi-pass membrane protein</topology>
    </subcellularLocation>
</comment>
<feature type="transmembrane region" description="Helical" evidence="8">
    <location>
        <begin position="203"/>
        <end position="236"/>
    </location>
</feature>
<dbReference type="RefSeq" id="WP_316020624.1">
    <property type="nucleotide sequence ID" value="NZ_JAWDID010000051.1"/>
</dbReference>
<feature type="transmembrane region" description="Helical" evidence="8">
    <location>
        <begin position="406"/>
        <end position="425"/>
    </location>
</feature>
<evidence type="ECO:0000256" key="6">
    <source>
        <dbReference type="ARBA" id="ARBA00022989"/>
    </source>
</evidence>
<dbReference type="PANTHER" id="PTHR42929:SF5">
    <property type="entry name" value="ABC TRANSPORTER PERMEASE PROTEIN"/>
    <property type="match status" value="1"/>
</dbReference>
<dbReference type="SUPFAM" id="SSF161098">
    <property type="entry name" value="MetI-like"/>
    <property type="match status" value="2"/>
</dbReference>
<reference evidence="10 11" key="1">
    <citation type="submission" date="2023-09" db="EMBL/GenBank/DDBJ databases">
        <title>Whole genome shotgun sequencing (WGS) of Bosea sp. ZW T0_25, isolated from stored onions (Allium cepa).</title>
        <authorList>
            <person name="Stoll D.A."/>
            <person name="Huch M."/>
        </authorList>
    </citation>
    <scope>NUCLEOTIDE SEQUENCE [LARGE SCALE GENOMIC DNA]</scope>
    <source>
        <strain evidence="10 11">ZW T0_25</strain>
    </source>
</reference>
<protein>
    <submittedName>
        <fullName evidence="10">ABC transporter permease subunit</fullName>
    </submittedName>
</protein>
<comment type="similarity">
    <text evidence="2">Belongs to the binding-protein-dependent transport system permease family. CysTW subfamily.</text>
</comment>
<dbReference type="InterPro" id="IPR000515">
    <property type="entry name" value="MetI-like"/>
</dbReference>
<gene>
    <name evidence="10" type="ORF">RKE40_23490</name>
</gene>
<feature type="transmembrane region" description="Helical" evidence="8">
    <location>
        <begin position="26"/>
        <end position="49"/>
    </location>
</feature>
<evidence type="ECO:0000256" key="3">
    <source>
        <dbReference type="ARBA" id="ARBA00022448"/>
    </source>
</evidence>
<organism evidence="10 11">
    <name type="scientific">Bosea rubneri</name>
    <dbReference type="NCBI Taxonomy" id="3075434"/>
    <lineage>
        <taxon>Bacteria</taxon>
        <taxon>Pseudomonadati</taxon>
        <taxon>Pseudomonadota</taxon>
        <taxon>Alphaproteobacteria</taxon>
        <taxon>Hyphomicrobiales</taxon>
        <taxon>Boseaceae</taxon>
        <taxon>Bosea</taxon>
    </lineage>
</organism>
<evidence type="ECO:0000256" key="7">
    <source>
        <dbReference type="ARBA" id="ARBA00023136"/>
    </source>
</evidence>
<dbReference type="EMBL" id="JAWDID010000051">
    <property type="protein sequence ID" value="MDU0342871.1"/>
    <property type="molecule type" value="Genomic_DNA"/>
</dbReference>
<name>A0ABU3SDK7_9HYPH</name>
<feature type="domain" description="ABC transmembrane type-1" evidence="9">
    <location>
        <begin position="402"/>
        <end position="590"/>
    </location>
</feature>
<evidence type="ECO:0000256" key="8">
    <source>
        <dbReference type="RuleBase" id="RU363032"/>
    </source>
</evidence>
<dbReference type="Proteomes" id="UP001254257">
    <property type="component" value="Unassembled WGS sequence"/>
</dbReference>
<dbReference type="PANTHER" id="PTHR42929">
    <property type="entry name" value="INNER MEMBRANE ABC TRANSPORTER PERMEASE PROTEIN YDCU-RELATED-RELATED"/>
    <property type="match status" value="1"/>
</dbReference>
<feature type="transmembrane region" description="Helical" evidence="8">
    <location>
        <begin position="514"/>
        <end position="536"/>
    </location>
</feature>
<evidence type="ECO:0000256" key="1">
    <source>
        <dbReference type="ARBA" id="ARBA00004651"/>
    </source>
</evidence>
<comment type="caution">
    <text evidence="10">The sequence shown here is derived from an EMBL/GenBank/DDBJ whole genome shotgun (WGS) entry which is preliminary data.</text>
</comment>
<sequence length="599" mass="64754">MSLAASSRGAGRPSPLRQFTGRWGKLAPVLFFLLLLILYPVGKLLSLSFQGPGGVFSLQAYERLFASSVYVQVMVVTLKISFWTTLATVVISYPVARAIARLPGATRNRLMFWVQLSFWCSFLIRTFGWMVLLNRNGFISQTLQYLQIVDGPIDLLYSAPSVIVGMTHAMVPLCILTMVPVMEGIDENLSKAGMTLGGRPGSVFWRVYFPLSLPGVTAGALLVFITSLGFFIVPAFLGSRHETMITQLIIEQVQDYLNWGFAGALSLLLLVAALVIFTIYDRLLGISTLTGSSDRGVKAGAGPGWAGLIGLKICAGLGHVSDMLFSAIDRIFGNRGAGKPRRSGAGLEWAVVLAILAFLILPALIMVPVSFTAGSRINWPPEGFSLRWYQGLLDSPVWLQAATRSVIVALGAATLAMLIGTPAAFAIARQKLPGRTLILALVLSPLIIPRMVIAVALFYFYAQIGLVGSYAGLIVGHAVLAIPYVVITVMAVLKSYDTRYDQAAWNLGARPTQTLRFITLPLIKGGLISAFLFALITSFDELTIALFVTGGLTTTLPKQMWDDAINVATPILAAASTLLLVFVAVITLLIHRLQTKEQK</sequence>
<feature type="transmembrane region" description="Helical" evidence="8">
    <location>
        <begin position="567"/>
        <end position="590"/>
    </location>
</feature>